<feature type="signal peptide" evidence="3">
    <location>
        <begin position="1"/>
        <end position="19"/>
    </location>
</feature>
<gene>
    <name evidence="5" type="ORF">PNOK_0498800</name>
</gene>
<accession>A0A286UKN3</accession>
<evidence type="ECO:0000259" key="4">
    <source>
        <dbReference type="PROSITE" id="PS51762"/>
    </source>
</evidence>
<comment type="caution">
    <text evidence="5">The sequence shown here is derived from an EMBL/GenBank/DDBJ whole genome shotgun (WGS) entry which is preliminary data.</text>
</comment>
<keyword evidence="1 5" id="KW-0378">Hydrolase</keyword>
<keyword evidence="3" id="KW-0732">Signal</keyword>
<dbReference type="SUPFAM" id="SSF49899">
    <property type="entry name" value="Concanavalin A-like lectins/glucanases"/>
    <property type="match status" value="1"/>
</dbReference>
<organism evidence="5 6">
    <name type="scientific">Pyrrhoderma noxium</name>
    <dbReference type="NCBI Taxonomy" id="2282107"/>
    <lineage>
        <taxon>Eukaryota</taxon>
        <taxon>Fungi</taxon>
        <taxon>Dikarya</taxon>
        <taxon>Basidiomycota</taxon>
        <taxon>Agaricomycotina</taxon>
        <taxon>Agaricomycetes</taxon>
        <taxon>Hymenochaetales</taxon>
        <taxon>Hymenochaetaceae</taxon>
        <taxon>Pyrrhoderma</taxon>
    </lineage>
</organism>
<evidence type="ECO:0000313" key="5">
    <source>
        <dbReference type="EMBL" id="PAV20054.1"/>
    </source>
</evidence>
<dbReference type="OrthoDB" id="4781at2759"/>
<dbReference type="InterPro" id="IPR000757">
    <property type="entry name" value="Beta-glucanase-like"/>
</dbReference>
<name>A0A286UKN3_9AGAM</name>
<dbReference type="Gene3D" id="2.60.120.200">
    <property type="match status" value="1"/>
</dbReference>
<protein>
    <submittedName>
        <fullName evidence="5">Glycoside hydrolase family 16</fullName>
    </submittedName>
</protein>
<reference evidence="5 6" key="1">
    <citation type="journal article" date="2017" name="Mol. Ecol.">
        <title>Comparative and population genomic landscape of Phellinus noxius: A hypervariable fungus causing root rot in trees.</title>
        <authorList>
            <person name="Chung C.L."/>
            <person name="Lee T.J."/>
            <person name="Akiba M."/>
            <person name="Lee H.H."/>
            <person name="Kuo T.H."/>
            <person name="Liu D."/>
            <person name="Ke H.M."/>
            <person name="Yokoi T."/>
            <person name="Roa M.B."/>
            <person name="Lu M.J."/>
            <person name="Chang Y.Y."/>
            <person name="Ann P.J."/>
            <person name="Tsai J.N."/>
            <person name="Chen C.Y."/>
            <person name="Tzean S.S."/>
            <person name="Ota Y."/>
            <person name="Hattori T."/>
            <person name="Sahashi N."/>
            <person name="Liou R.F."/>
            <person name="Kikuchi T."/>
            <person name="Tsai I.J."/>
        </authorList>
    </citation>
    <scope>NUCLEOTIDE SEQUENCE [LARGE SCALE GENOMIC DNA]</scope>
    <source>
        <strain evidence="5 6">FFPRI411160</strain>
    </source>
</reference>
<dbReference type="InterPro" id="IPR044791">
    <property type="entry name" value="Beta-glucanase/XTH"/>
</dbReference>
<proteinExistence type="predicted"/>
<dbReference type="InterPro" id="IPR013320">
    <property type="entry name" value="ConA-like_dom_sf"/>
</dbReference>
<dbReference type="EMBL" id="NBII01000004">
    <property type="protein sequence ID" value="PAV20054.1"/>
    <property type="molecule type" value="Genomic_DNA"/>
</dbReference>
<dbReference type="AlphaFoldDB" id="A0A286UKN3"/>
<evidence type="ECO:0000313" key="6">
    <source>
        <dbReference type="Proteomes" id="UP000217199"/>
    </source>
</evidence>
<feature type="domain" description="GH16" evidence="4">
    <location>
        <begin position="54"/>
        <end position="267"/>
    </location>
</feature>
<dbReference type="GO" id="GO:0004553">
    <property type="term" value="F:hydrolase activity, hydrolyzing O-glycosyl compounds"/>
    <property type="evidence" value="ECO:0007669"/>
    <property type="project" value="InterPro"/>
</dbReference>
<dbReference type="GO" id="GO:0005975">
    <property type="term" value="P:carbohydrate metabolic process"/>
    <property type="evidence" value="ECO:0007669"/>
    <property type="project" value="InterPro"/>
</dbReference>
<sequence>MQLLDALVVVLSCVSLARAAAIGDFLDGGLADLMSQNTSAKVACKPFVSTFPKSDVTQFPFSPFIGISPPDSYEATGNGLRMFLKKPKEPVIRQGHVNNVVGEGATINSTFLLPHGKVTFEVKAPPIAGSVTAVILIADGRDEIDTEILGGDLRRWQTNVFAPSPKDQGPQYGLLSGKEGFISETDTINDFHNYTIDWNATRIIWSVDGKPVRTLKPSQTRINDTEHYPTQAARIQLGIWDASTPEGTSEWAKGPIDWETAPPTISAIVKRVQVECP</sequence>
<dbReference type="PANTHER" id="PTHR31062">
    <property type="entry name" value="XYLOGLUCAN ENDOTRANSGLUCOSYLASE/HYDROLASE PROTEIN 8-RELATED"/>
    <property type="match status" value="1"/>
</dbReference>
<evidence type="ECO:0000256" key="1">
    <source>
        <dbReference type="ARBA" id="ARBA00022801"/>
    </source>
</evidence>
<feature type="chain" id="PRO_5013951229" evidence="3">
    <location>
        <begin position="20"/>
        <end position="277"/>
    </location>
</feature>
<dbReference type="PROSITE" id="PS51762">
    <property type="entry name" value="GH16_2"/>
    <property type="match status" value="1"/>
</dbReference>
<evidence type="ECO:0000256" key="3">
    <source>
        <dbReference type="SAM" id="SignalP"/>
    </source>
</evidence>
<keyword evidence="2" id="KW-0326">Glycosidase</keyword>
<evidence type="ECO:0000256" key="2">
    <source>
        <dbReference type="ARBA" id="ARBA00023295"/>
    </source>
</evidence>
<dbReference type="Pfam" id="PF00722">
    <property type="entry name" value="Glyco_hydro_16"/>
    <property type="match status" value="1"/>
</dbReference>
<dbReference type="Proteomes" id="UP000217199">
    <property type="component" value="Unassembled WGS sequence"/>
</dbReference>
<keyword evidence="6" id="KW-1185">Reference proteome</keyword>
<dbReference type="InParanoid" id="A0A286UKN3"/>